<gene>
    <name evidence="2" type="ORF">ABMA27_016682</name>
</gene>
<protein>
    <recommendedName>
        <fullName evidence="4">Orcokinin</fullName>
    </recommendedName>
</protein>
<keyword evidence="1" id="KW-0732">Signal</keyword>
<keyword evidence="3" id="KW-1185">Reference proteome</keyword>
<dbReference type="EMBL" id="JBEUOH010000009">
    <property type="protein sequence ID" value="KAL0883261.1"/>
    <property type="molecule type" value="Genomic_DNA"/>
</dbReference>
<reference evidence="2 3" key="1">
    <citation type="submission" date="2024-06" db="EMBL/GenBank/DDBJ databases">
        <title>A chromosome-level genome assembly of beet webworm, Loxostege sticticalis.</title>
        <authorList>
            <person name="Zhang Y."/>
        </authorList>
    </citation>
    <scope>NUCLEOTIDE SEQUENCE [LARGE SCALE GENOMIC DNA]</scope>
    <source>
        <strain evidence="2">AQ026</strain>
        <tissue evidence="2">Whole body</tissue>
    </source>
</reference>
<organism evidence="2 3">
    <name type="scientific">Loxostege sticticalis</name>
    <name type="common">Beet webworm moth</name>
    <dbReference type="NCBI Taxonomy" id="481309"/>
    <lineage>
        <taxon>Eukaryota</taxon>
        <taxon>Metazoa</taxon>
        <taxon>Ecdysozoa</taxon>
        <taxon>Arthropoda</taxon>
        <taxon>Hexapoda</taxon>
        <taxon>Insecta</taxon>
        <taxon>Pterygota</taxon>
        <taxon>Neoptera</taxon>
        <taxon>Endopterygota</taxon>
        <taxon>Lepidoptera</taxon>
        <taxon>Glossata</taxon>
        <taxon>Ditrysia</taxon>
        <taxon>Pyraloidea</taxon>
        <taxon>Crambidae</taxon>
        <taxon>Pyraustinae</taxon>
        <taxon>Loxostege</taxon>
    </lineage>
</organism>
<proteinExistence type="predicted"/>
<feature type="signal peptide" evidence="1">
    <location>
        <begin position="1"/>
        <end position="20"/>
    </location>
</feature>
<feature type="chain" id="PRO_5045163408" description="Orcokinin" evidence="1">
    <location>
        <begin position="21"/>
        <end position="382"/>
    </location>
</feature>
<evidence type="ECO:0000313" key="3">
    <source>
        <dbReference type="Proteomes" id="UP001549920"/>
    </source>
</evidence>
<dbReference type="Proteomes" id="UP001549920">
    <property type="component" value="Unassembled WGS sequence"/>
</dbReference>
<evidence type="ECO:0000313" key="2">
    <source>
        <dbReference type="EMBL" id="KAL0883261.1"/>
    </source>
</evidence>
<evidence type="ECO:0008006" key="4">
    <source>
        <dbReference type="Google" id="ProtNLM"/>
    </source>
</evidence>
<evidence type="ECO:0000256" key="1">
    <source>
        <dbReference type="SAM" id="SignalP"/>
    </source>
</evidence>
<name>A0ABR3I360_LOXSC</name>
<comment type="caution">
    <text evidence="2">The sequence shown here is derived from an EMBL/GenBank/DDBJ whole genome shotgun (WGS) entry which is preliminary data.</text>
</comment>
<sequence length="382" mass="42843">MMRGARALAVAAALIVCCSADNNHQEPDVSGGERSGERYDVGLLKEEYDLMRLLQNYQDSLEEKSLTEGIDRPFKRRGIGLRLGRLGEWVPRYTRVGENSFQRRNVHGTSYLNNIAGSSLIGRSGGDSDNNDKYGISSALGRGEIVDRESTGATQFLRNLDPIGGGNLVKKNLDHIGGPNLVKKNLDSLGGGNLVRRLDPMFGRFIRQLDSIGGGQQKDLGLDHPGGGLVRAVRDTGHVIVPYLMSRRYDYGSPFGKREAWPAAPARVGGYYPDLPKRNFDEIDRSGLDQFVNKRNFDEIDRSGLDQFVIKRNFDEIDQTSMPFPYATKRFYLYGTNHFDIDTPVSSFDKKRYRPDYPMDEIDLSHFPIGSKRSQDGFRPTH</sequence>
<accession>A0ABR3I360</accession>